<evidence type="ECO:0000313" key="1">
    <source>
        <dbReference type="EMBL" id="OWF32434.1"/>
    </source>
</evidence>
<comment type="caution">
    <text evidence="1">The sequence shown here is derived from an EMBL/GenBank/DDBJ whole genome shotgun (WGS) entry which is preliminary data.</text>
</comment>
<accession>A0A210P7I2</accession>
<dbReference type="EMBL" id="MXAL01000009">
    <property type="protein sequence ID" value="OWF32434.1"/>
    <property type="molecule type" value="Genomic_DNA"/>
</dbReference>
<protein>
    <submittedName>
        <fullName evidence="1">Uncharacterized protein</fullName>
    </submittedName>
</protein>
<dbReference type="Proteomes" id="UP000196649">
    <property type="component" value="Unassembled WGS sequence"/>
</dbReference>
<proteinExistence type="predicted"/>
<gene>
    <name evidence="1" type="ORF">LKACC12383_01954</name>
</gene>
<organism evidence="1 2">
    <name type="scientific">Companilactobacillus kimchii</name>
    <dbReference type="NCBI Taxonomy" id="2801452"/>
    <lineage>
        <taxon>Bacteria</taxon>
        <taxon>Bacillati</taxon>
        <taxon>Bacillota</taxon>
        <taxon>Bacilli</taxon>
        <taxon>Lactobacillales</taxon>
        <taxon>Lactobacillaceae</taxon>
        <taxon>Companilactobacillus</taxon>
    </lineage>
</organism>
<dbReference type="AlphaFoldDB" id="A0A210P7I2"/>
<evidence type="ECO:0000313" key="2">
    <source>
        <dbReference type="Proteomes" id="UP000196649"/>
    </source>
</evidence>
<name>A0A210P7I2_9LACO</name>
<reference evidence="1 2" key="1">
    <citation type="submission" date="2017-03" db="EMBL/GenBank/DDBJ databases">
        <title>Genome sequence of Lactobacillus kimchii KACC 12383.</title>
        <authorList>
            <person name="Chun J."/>
        </authorList>
    </citation>
    <scope>NUCLEOTIDE SEQUENCE [LARGE SCALE GENOMIC DNA]</scope>
    <source>
        <strain evidence="1 2">KACC 12383</strain>
    </source>
</reference>
<sequence>MIFKIIFQITKFSKLSAIIRVNKLKRDRSIATKEKIHSTPKLSAQT</sequence>